<dbReference type="InterPro" id="IPR012340">
    <property type="entry name" value="NA-bd_OB-fold"/>
</dbReference>
<dbReference type="OrthoDB" id="1078367at2759"/>
<evidence type="ECO:0000313" key="3">
    <source>
        <dbReference type="EMBL" id="RKO92088.1"/>
    </source>
</evidence>
<accession>A0A4P9WKI7</accession>
<evidence type="ECO:0000256" key="2">
    <source>
        <dbReference type="PROSITE-ProRule" id="PRU00252"/>
    </source>
</evidence>
<gene>
    <name evidence="3" type="ORF">BDK51DRAFT_29710</name>
</gene>
<dbReference type="GO" id="GO:0003697">
    <property type="term" value="F:single-stranded DNA binding"/>
    <property type="evidence" value="ECO:0007669"/>
    <property type="project" value="InterPro"/>
</dbReference>
<evidence type="ECO:0000313" key="4">
    <source>
        <dbReference type="Proteomes" id="UP000269721"/>
    </source>
</evidence>
<keyword evidence="1 2" id="KW-0238">DNA-binding</keyword>
<protein>
    <submittedName>
        <fullName evidence="3">Uncharacterized protein</fullName>
    </submittedName>
</protein>
<dbReference type="Proteomes" id="UP000269721">
    <property type="component" value="Unassembled WGS sequence"/>
</dbReference>
<evidence type="ECO:0000256" key="1">
    <source>
        <dbReference type="ARBA" id="ARBA00023125"/>
    </source>
</evidence>
<dbReference type="EMBL" id="KZ994783">
    <property type="protein sequence ID" value="RKO92088.1"/>
    <property type="molecule type" value="Genomic_DNA"/>
</dbReference>
<dbReference type="Gene3D" id="2.40.50.140">
    <property type="entry name" value="Nucleic acid-binding proteins"/>
    <property type="match status" value="1"/>
</dbReference>
<reference evidence="4" key="1">
    <citation type="journal article" date="2018" name="Nat. Microbiol.">
        <title>Leveraging single-cell genomics to expand the fungal tree of life.</title>
        <authorList>
            <person name="Ahrendt S.R."/>
            <person name="Quandt C.A."/>
            <person name="Ciobanu D."/>
            <person name="Clum A."/>
            <person name="Salamov A."/>
            <person name="Andreopoulos B."/>
            <person name="Cheng J.F."/>
            <person name="Woyke T."/>
            <person name="Pelin A."/>
            <person name="Henrissat B."/>
            <person name="Reynolds N.K."/>
            <person name="Benny G.L."/>
            <person name="Smith M.E."/>
            <person name="James T.Y."/>
            <person name="Grigoriev I.V."/>
        </authorList>
    </citation>
    <scope>NUCLEOTIDE SEQUENCE [LARGE SCALE GENOMIC DNA]</scope>
</reference>
<sequence length="180" mass="20227">MFGLGLSSARSLRPARFVSLAAVLNPARSYNGGNFPPRSSTTRVGSGGNRVVPPYRSHVEVVGIVAREPEWFAWPNQEPSAVERGIFKFTIALNKRVKQRGGEYEEETTWYKVVTYNERNLKDVHKGALVLVSGDLDVRPSEQGDKLWYEIRAKAPRSITVMRPPKEQQPVEIVDQYAEA</sequence>
<dbReference type="AlphaFoldDB" id="A0A4P9WKI7"/>
<dbReference type="SUPFAM" id="SSF50249">
    <property type="entry name" value="Nucleic acid-binding proteins"/>
    <property type="match status" value="1"/>
</dbReference>
<organism evidence="3 4">
    <name type="scientific">Blyttiomyces helicus</name>
    <dbReference type="NCBI Taxonomy" id="388810"/>
    <lineage>
        <taxon>Eukaryota</taxon>
        <taxon>Fungi</taxon>
        <taxon>Fungi incertae sedis</taxon>
        <taxon>Chytridiomycota</taxon>
        <taxon>Chytridiomycota incertae sedis</taxon>
        <taxon>Chytridiomycetes</taxon>
        <taxon>Chytridiomycetes incertae sedis</taxon>
        <taxon>Blyttiomyces</taxon>
    </lineage>
</organism>
<name>A0A4P9WKI7_9FUNG</name>
<keyword evidence="4" id="KW-1185">Reference proteome</keyword>
<proteinExistence type="predicted"/>
<dbReference type="InterPro" id="IPR000424">
    <property type="entry name" value="Primosome_PriB/ssb"/>
</dbReference>
<dbReference type="PROSITE" id="PS50935">
    <property type="entry name" value="SSB"/>
    <property type="match status" value="1"/>
</dbReference>
<dbReference type="Pfam" id="PF00436">
    <property type="entry name" value="SSB"/>
    <property type="match status" value="1"/>
</dbReference>